<feature type="transmembrane region" description="Helical" evidence="1">
    <location>
        <begin position="390"/>
        <end position="408"/>
    </location>
</feature>
<keyword evidence="1" id="KW-0472">Membrane</keyword>
<proteinExistence type="predicted"/>
<sequence>PSGLARKYGRLLARCESSLACVFGRPHTARVCSLPASVASSTLAGNKPPYLRTRPLALTLPVERIRPLILVRLTGELDDRLTLLVRILAEDPHLLGLDLDHVVAGPRVSPQAKRRDRAGHDREQALELPRVRNVLVAAENKIHVRAQQHLEQVARVVDDVALTARSGNRQQVVVQHEDAQVGGLRELLLNQRVAVATDLTVVEVRLGRVHGDDRDALHVQLARARPEHLLEMHVTDVARVVVARNDDQLIAVDAVDEGACGLVFLLEPVGGEVAADHGHVGMQLVDSAFLGALMWAILGIMRSRFSETRISYVMMHTVLLIVVTLAALGFIEPYRLGMVGIGFALVLYLLFRELGLFFNIPRRKRTLMGVLMVLIALELSWFVLLLPLGILNATAFIVLALVLIRDVLLTHAGGKLSTVYLFRQFTFLTLFMIIIFAASRWTL</sequence>
<protein>
    <submittedName>
        <fullName evidence="2">Uncharacterized protein</fullName>
    </submittedName>
</protein>
<feature type="transmembrane region" description="Helical" evidence="1">
    <location>
        <begin position="337"/>
        <end position="354"/>
    </location>
</feature>
<feature type="non-terminal residue" evidence="2">
    <location>
        <position position="1"/>
    </location>
</feature>
<feature type="transmembrane region" description="Helical" evidence="1">
    <location>
        <begin position="420"/>
        <end position="441"/>
    </location>
</feature>
<name>A0A0F9JCE9_9ZZZZ</name>
<gene>
    <name evidence="2" type="ORF">LCGC14_1470700</name>
</gene>
<organism evidence="2">
    <name type="scientific">marine sediment metagenome</name>
    <dbReference type="NCBI Taxonomy" id="412755"/>
    <lineage>
        <taxon>unclassified sequences</taxon>
        <taxon>metagenomes</taxon>
        <taxon>ecological metagenomes</taxon>
    </lineage>
</organism>
<keyword evidence="1" id="KW-0812">Transmembrane</keyword>
<accession>A0A0F9JCE9</accession>
<dbReference type="AlphaFoldDB" id="A0A0F9JCE9"/>
<keyword evidence="1" id="KW-1133">Transmembrane helix</keyword>
<evidence type="ECO:0000313" key="2">
    <source>
        <dbReference type="EMBL" id="KKM67479.1"/>
    </source>
</evidence>
<evidence type="ECO:0000256" key="1">
    <source>
        <dbReference type="SAM" id="Phobius"/>
    </source>
</evidence>
<feature type="transmembrane region" description="Helical" evidence="1">
    <location>
        <begin position="280"/>
        <end position="300"/>
    </location>
</feature>
<comment type="caution">
    <text evidence="2">The sequence shown here is derived from an EMBL/GenBank/DDBJ whole genome shotgun (WGS) entry which is preliminary data.</text>
</comment>
<feature type="transmembrane region" description="Helical" evidence="1">
    <location>
        <begin position="312"/>
        <end position="331"/>
    </location>
</feature>
<dbReference type="EMBL" id="LAZR01010342">
    <property type="protein sequence ID" value="KKM67479.1"/>
    <property type="molecule type" value="Genomic_DNA"/>
</dbReference>
<reference evidence="2" key="1">
    <citation type="journal article" date="2015" name="Nature">
        <title>Complex archaea that bridge the gap between prokaryotes and eukaryotes.</title>
        <authorList>
            <person name="Spang A."/>
            <person name="Saw J.H."/>
            <person name="Jorgensen S.L."/>
            <person name="Zaremba-Niedzwiedzka K."/>
            <person name="Martijn J."/>
            <person name="Lind A.E."/>
            <person name="van Eijk R."/>
            <person name="Schleper C."/>
            <person name="Guy L."/>
            <person name="Ettema T.J."/>
        </authorList>
    </citation>
    <scope>NUCLEOTIDE SEQUENCE</scope>
</reference>